<dbReference type="EMBL" id="MCBR01013301">
    <property type="protein sequence ID" value="RKF64311.1"/>
    <property type="molecule type" value="Genomic_DNA"/>
</dbReference>
<proteinExistence type="predicted"/>
<name>A0A420I3U8_9PEZI</name>
<evidence type="ECO:0000256" key="1">
    <source>
        <dbReference type="SAM" id="MobiDB-lite"/>
    </source>
</evidence>
<reference evidence="2 3" key="1">
    <citation type="journal article" date="2018" name="BMC Genomics">
        <title>Comparative genome analyses reveal sequence features reflecting distinct modes of host-adaptation between dicot and monocot powdery mildew.</title>
        <authorList>
            <person name="Wu Y."/>
            <person name="Ma X."/>
            <person name="Pan Z."/>
            <person name="Kale S.D."/>
            <person name="Song Y."/>
            <person name="King H."/>
            <person name="Zhang Q."/>
            <person name="Presley C."/>
            <person name="Deng X."/>
            <person name="Wei C.I."/>
            <person name="Xiao S."/>
        </authorList>
    </citation>
    <scope>NUCLEOTIDE SEQUENCE [LARGE SCALE GENOMIC DNA]</scope>
    <source>
        <strain evidence="2">UCSC1</strain>
    </source>
</reference>
<evidence type="ECO:0008006" key="4">
    <source>
        <dbReference type="Google" id="ProtNLM"/>
    </source>
</evidence>
<feature type="compositionally biased region" description="Polar residues" evidence="1">
    <location>
        <begin position="1"/>
        <end position="11"/>
    </location>
</feature>
<dbReference type="AlphaFoldDB" id="A0A420I3U8"/>
<protein>
    <recommendedName>
        <fullName evidence="4">Sialidase</fullName>
    </recommendedName>
</protein>
<evidence type="ECO:0000313" key="3">
    <source>
        <dbReference type="Proteomes" id="UP000285405"/>
    </source>
</evidence>
<gene>
    <name evidence="2" type="ORF">GcC1_133002</name>
</gene>
<evidence type="ECO:0000313" key="2">
    <source>
        <dbReference type="EMBL" id="RKF64311.1"/>
    </source>
</evidence>
<accession>A0A420I3U8</accession>
<organism evidence="2 3">
    <name type="scientific">Golovinomyces cichoracearum</name>
    <dbReference type="NCBI Taxonomy" id="62708"/>
    <lineage>
        <taxon>Eukaryota</taxon>
        <taxon>Fungi</taxon>
        <taxon>Dikarya</taxon>
        <taxon>Ascomycota</taxon>
        <taxon>Pezizomycotina</taxon>
        <taxon>Leotiomycetes</taxon>
        <taxon>Erysiphales</taxon>
        <taxon>Erysiphaceae</taxon>
        <taxon>Golovinomyces</taxon>
    </lineage>
</organism>
<sequence length="509" mass="58499">MSARSPIQQNGPFLLPKIRAQDQLTPPPTKRCKSDPSITSEAIHYRTIPRRFTLPENLSSKYKFPSQSYPPKISLYPLTTYNETREQRRASSFELGSQSSASLNISTYQAPESLKVPVYDSPVSTYYPSVENLKWDAFAPVVYDQSTKDSLSLQSPISFDDDFSIKVLDPLNFSTGNSLMNYLTSPNPTPVLVRQITMHVRDIQKRYFWWDIRQIRPWSNFNLNKLRSIPYLNGLLHNTESIMTLPTPSCSLCHLENEADLRNMYNSYYAVKLNAALSLSQGSRHLLMRQSAKNSTDSCFISNYTDELGCEVYGKSCGRIVGLVKSFDRWNSGMRNDLNPRKVKYLRGLAHLHQHMREHKCRYGFIITEIEIAIVRNGVEDVPHFGYLEIQVIKLAANSTNLPHYNEFECVPELQTDEEMAQGGPKMTALLALWYLHMLASDEEISGQVRWKIDIGYLAEGTRRKCLPKDDWIPMPQVSEKRDAKRNRGWIWPEEPVTKKELVKKGIRN</sequence>
<comment type="caution">
    <text evidence="2">The sequence shown here is derived from an EMBL/GenBank/DDBJ whole genome shotgun (WGS) entry which is preliminary data.</text>
</comment>
<dbReference type="OrthoDB" id="5300765at2759"/>
<dbReference type="Proteomes" id="UP000285405">
    <property type="component" value="Unassembled WGS sequence"/>
</dbReference>
<feature type="region of interest" description="Disordered" evidence="1">
    <location>
        <begin position="1"/>
        <end position="37"/>
    </location>
</feature>